<reference evidence="1 2" key="1">
    <citation type="submission" date="2007-11" db="EMBL/GenBank/DDBJ databases">
        <authorList>
            <consortium name="The Salmonella enterica serovar Arizonae Genome Sequencing Project"/>
            <person name="McClelland M."/>
            <person name="Sanderson E.K."/>
            <person name="Porwollik S."/>
            <person name="Spieth J."/>
            <person name="Clifton W.S."/>
            <person name="Fulton R."/>
            <person name="Chunyan W."/>
            <person name="Wollam A."/>
            <person name="Shah N."/>
            <person name="Pepin K."/>
            <person name="Bhonagiri V."/>
            <person name="Nash W."/>
            <person name="Johnson M."/>
            <person name="Thiruvilangam P."/>
            <person name="Wilson R."/>
        </authorList>
    </citation>
    <scope>NUCLEOTIDE SEQUENCE [LARGE SCALE GENOMIC DNA]</scope>
    <source>
        <strain evidence="2">ATCC BAA-731 / CDC346-86 / RSK2980</strain>
    </source>
</reference>
<dbReference type="KEGG" id="ses:SARI_02220"/>
<dbReference type="Proteomes" id="UP000002084">
    <property type="component" value="Chromosome"/>
</dbReference>
<keyword evidence="2" id="KW-1185">Reference proteome</keyword>
<dbReference type="AlphaFoldDB" id="A9MJN0"/>
<evidence type="ECO:0000313" key="1">
    <source>
        <dbReference type="EMBL" id="ABX22092.1"/>
    </source>
</evidence>
<dbReference type="EMBL" id="CP000880">
    <property type="protein sequence ID" value="ABX22092.1"/>
    <property type="molecule type" value="Genomic_DNA"/>
</dbReference>
<evidence type="ECO:0000313" key="2">
    <source>
        <dbReference type="Proteomes" id="UP000002084"/>
    </source>
</evidence>
<accession>A9MJN0</accession>
<name>A9MJN0_SALAR</name>
<proteinExistence type="predicted"/>
<protein>
    <submittedName>
        <fullName evidence="1">Uncharacterized protein</fullName>
    </submittedName>
</protein>
<sequence>MIYGNRQDIVKLTEQFSSIMRLRLCNKSARIISPSFLTFYDLILKGVDKLVINLFDITLVIFK</sequence>
<organism evidence="1 2">
    <name type="scientific">Salmonella arizonae (strain ATCC BAA-731 / CDC346-86 / RSK2980)</name>
    <dbReference type="NCBI Taxonomy" id="41514"/>
    <lineage>
        <taxon>Bacteria</taxon>
        <taxon>Pseudomonadati</taxon>
        <taxon>Pseudomonadota</taxon>
        <taxon>Gammaproteobacteria</taxon>
        <taxon>Enterobacterales</taxon>
        <taxon>Enterobacteriaceae</taxon>
        <taxon>Salmonella</taxon>
    </lineage>
</organism>
<dbReference type="HOGENOM" id="CLU_2883237_0_0_6"/>
<gene>
    <name evidence="1" type="ordered locus">SARI_02220</name>
</gene>